<evidence type="ECO:0000313" key="2">
    <source>
        <dbReference type="EMBL" id="CAJ2509755.1"/>
    </source>
</evidence>
<protein>
    <submittedName>
        <fullName evidence="2">Uu.00g056550.m01.CDS01</fullName>
    </submittedName>
</protein>
<keyword evidence="3" id="KW-1185">Reference proteome</keyword>
<dbReference type="EMBL" id="CAUWAG010000013">
    <property type="protein sequence ID" value="CAJ2509755.1"/>
    <property type="molecule type" value="Genomic_DNA"/>
</dbReference>
<proteinExistence type="predicted"/>
<evidence type="ECO:0000313" key="3">
    <source>
        <dbReference type="Proteomes" id="UP001295740"/>
    </source>
</evidence>
<feature type="compositionally biased region" description="Low complexity" evidence="1">
    <location>
        <begin position="35"/>
        <end position="62"/>
    </location>
</feature>
<evidence type="ECO:0000256" key="1">
    <source>
        <dbReference type="SAM" id="MobiDB-lite"/>
    </source>
</evidence>
<name>A0AAI8YM76_9PEZI</name>
<dbReference type="AlphaFoldDB" id="A0AAI8YM76"/>
<feature type="region of interest" description="Disordered" evidence="1">
    <location>
        <begin position="23"/>
        <end position="62"/>
    </location>
</feature>
<dbReference type="Proteomes" id="UP001295740">
    <property type="component" value="Unassembled WGS sequence"/>
</dbReference>
<accession>A0AAI8YM76</accession>
<sequence>MPPLSGVTNNRHNSHVTIHSAAHSLPLDLSRQVPRDYYNNNNNNDPNRNNNHPSSGAIAGIVISGGSPEAETDVLRAGGEVRREEEVPLALACATVMLSLPAELVFSLRSDGVRRGCGAAGAG</sequence>
<reference evidence="2" key="1">
    <citation type="submission" date="2023-10" db="EMBL/GenBank/DDBJ databases">
        <authorList>
            <person name="Hackl T."/>
        </authorList>
    </citation>
    <scope>NUCLEOTIDE SEQUENCE</scope>
</reference>
<gene>
    <name evidence="2" type="ORF">KHLLAP_LOCUS10223</name>
</gene>
<organism evidence="2 3">
    <name type="scientific">Anthostomella pinea</name>
    <dbReference type="NCBI Taxonomy" id="933095"/>
    <lineage>
        <taxon>Eukaryota</taxon>
        <taxon>Fungi</taxon>
        <taxon>Dikarya</taxon>
        <taxon>Ascomycota</taxon>
        <taxon>Pezizomycotina</taxon>
        <taxon>Sordariomycetes</taxon>
        <taxon>Xylariomycetidae</taxon>
        <taxon>Xylariales</taxon>
        <taxon>Xylariaceae</taxon>
        <taxon>Anthostomella</taxon>
    </lineage>
</organism>
<comment type="caution">
    <text evidence="2">The sequence shown here is derived from an EMBL/GenBank/DDBJ whole genome shotgun (WGS) entry which is preliminary data.</text>
</comment>